<evidence type="ECO:0000313" key="1">
    <source>
        <dbReference type="EMBL" id="MCH6469398.1"/>
    </source>
</evidence>
<gene>
    <name evidence="1" type="ORF">L0M17_05230</name>
</gene>
<dbReference type="InterPro" id="IPR039498">
    <property type="entry name" value="NTP_transf_5"/>
</dbReference>
<dbReference type="RefSeq" id="WP_241052434.1">
    <property type="nucleotide sequence ID" value="NZ_JAKZBV010000001.1"/>
</dbReference>
<protein>
    <submittedName>
        <fullName evidence="1">Nucleotidyltransferase family protein</fullName>
    </submittedName>
</protein>
<dbReference type="Proteomes" id="UP001202922">
    <property type="component" value="Unassembled WGS sequence"/>
</dbReference>
<dbReference type="EMBL" id="JAKZBV010000001">
    <property type="protein sequence ID" value="MCH6469398.1"/>
    <property type="molecule type" value="Genomic_DNA"/>
</dbReference>
<proteinExistence type="predicted"/>
<comment type="caution">
    <text evidence="1">The sequence shown here is derived from an EMBL/GenBank/DDBJ whole genome shotgun (WGS) entry which is preliminary data.</text>
</comment>
<evidence type="ECO:0000313" key="2">
    <source>
        <dbReference type="Proteomes" id="UP001202922"/>
    </source>
</evidence>
<sequence>MGGLETEAHPNRGTPLVDLPLSDRIQLAHALVEWLSAEAGIDLLHIKGYAADRRLYAVGRASSDVDVLVRPAHAGRLAEILVAHGWEVTTTFRSGSVFHHAMTLWSEHWGHVDIHRSFPGVGLAPEDFFERLWTRRGESPIAAWPCRVPAFEDQALLIVLHAARDPHRGSADVETVREAVGPRRWAELESAARACEAGVSWAAATGRLDDWQGHPERAVWEVVSRGGSRVELFRARWRASRGQAERWELLRSLLLINGDHLRMKLLREPRPADYARELRSRAADVARSVLAPRRRR</sequence>
<keyword evidence="2" id="KW-1185">Reference proteome</keyword>
<name>A0ABS9TY53_9MICC</name>
<dbReference type="Pfam" id="PF14907">
    <property type="entry name" value="NTP_transf_5"/>
    <property type="match status" value="1"/>
</dbReference>
<dbReference type="Gene3D" id="3.30.460.40">
    <property type="match status" value="1"/>
</dbReference>
<reference evidence="1 2" key="1">
    <citation type="submission" date="2022-03" db="EMBL/GenBank/DDBJ databases">
        <title>Sinomonas sp. isolated from a soil.</title>
        <authorList>
            <person name="Han J."/>
            <person name="Kim D.-U."/>
        </authorList>
    </citation>
    <scope>NUCLEOTIDE SEQUENCE [LARGE SCALE GENOMIC DNA]</scope>
    <source>
        <strain evidence="1 2">5-5</strain>
    </source>
</reference>
<organism evidence="1 2">
    <name type="scientific">Sinomonas terrae</name>
    <dbReference type="NCBI Taxonomy" id="2908838"/>
    <lineage>
        <taxon>Bacteria</taxon>
        <taxon>Bacillati</taxon>
        <taxon>Actinomycetota</taxon>
        <taxon>Actinomycetes</taxon>
        <taxon>Micrococcales</taxon>
        <taxon>Micrococcaceae</taxon>
        <taxon>Sinomonas</taxon>
    </lineage>
</organism>
<accession>A0ABS9TY53</accession>